<name>W8C897_CERCA</name>
<reference evidence="1" key="2">
    <citation type="journal article" date="2014" name="BMC Genomics">
        <title>A genomic perspective to assessing quality of mass-reared SIT flies used in Mediterranean fruit fly (Ceratitis capitata) eradication in California.</title>
        <authorList>
            <person name="Calla B."/>
            <person name="Hall B."/>
            <person name="Hou S."/>
            <person name="Geib S.M."/>
        </authorList>
    </citation>
    <scope>NUCLEOTIDE SEQUENCE</scope>
</reference>
<reference evidence="1" key="1">
    <citation type="submission" date="2013-07" db="EMBL/GenBank/DDBJ databases">
        <authorList>
            <person name="Geib S."/>
        </authorList>
    </citation>
    <scope>NUCLEOTIDE SEQUENCE</scope>
</reference>
<sequence>MNTARQRMALAISKNRTNDATDHTVTGISIVTIGFPEFQIQYFYMLTSSKAKIFTDLQPIEQSKIATDGHEAKIFRPIELFKTSYLKIFSSCKLSRVDVEG</sequence>
<dbReference type="AlphaFoldDB" id="W8C897"/>
<accession>W8C897</accession>
<evidence type="ECO:0000313" key="1">
    <source>
        <dbReference type="EMBL" id="JAC06524.1"/>
    </source>
</evidence>
<proteinExistence type="evidence at transcript level"/>
<organism evidence="1">
    <name type="scientific">Ceratitis capitata</name>
    <name type="common">Mediterranean fruit fly</name>
    <name type="synonym">Tephritis capitata</name>
    <dbReference type="NCBI Taxonomy" id="7213"/>
    <lineage>
        <taxon>Eukaryota</taxon>
        <taxon>Metazoa</taxon>
        <taxon>Ecdysozoa</taxon>
        <taxon>Arthropoda</taxon>
        <taxon>Hexapoda</taxon>
        <taxon>Insecta</taxon>
        <taxon>Pterygota</taxon>
        <taxon>Neoptera</taxon>
        <taxon>Endopterygota</taxon>
        <taxon>Diptera</taxon>
        <taxon>Brachycera</taxon>
        <taxon>Muscomorpha</taxon>
        <taxon>Tephritoidea</taxon>
        <taxon>Tephritidae</taxon>
        <taxon>Ceratitis</taxon>
        <taxon>Ceratitis</taxon>
    </lineage>
</organism>
<dbReference type="EMBL" id="GAMC01000032">
    <property type="protein sequence ID" value="JAC06524.1"/>
    <property type="molecule type" value="mRNA"/>
</dbReference>
<protein>
    <submittedName>
        <fullName evidence="1">Uncharacterized protein</fullName>
    </submittedName>
</protein>